<comment type="caution">
    <text evidence="2">The sequence shown here is derived from an EMBL/GenBank/DDBJ whole genome shotgun (WGS) entry which is preliminary data.</text>
</comment>
<protein>
    <submittedName>
        <fullName evidence="2">Uncharacterized protein</fullName>
    </submittedName>
</protein>
<dbReference type="Proteomes" id="UP000036403">
    <property type="component" value="Unassembled WGS sequence"/>
</dbReference>
<reference evidence="2 3" key="1">
    <citation type="submission" date="2015-04" db="EMBL/GenBank/DDBJ databases">
        <title>Lasius niger genome sequencing.</title>
        <authorList>
            <person name="Konorov E.A."/>
            <person name="Nikitin M.A."/>
            <person name="Kirill M.V."/>
            <person name="Chang P."/>
        </authorList>
    </citation>
    <scope>NUCLEOTIDE SEQUENCE [LARGE SCALE GENOMIC DNA]</scope>
    <source>
        <tissue evidence="2">Whole</tissue>
    </source>
</reference>
<feature type="compositionally biased region" description="Polar residues" evidence="1">
    <location>
        <begin position="1"/>
        <end position="11"/>
    </location>
</feature>
<name>A0A0J7K464_LASNI</name>
<evidence type="ECO:0000256" key="1">
    <source>
        <dbReference type="SAM" id="MobiDB-lite"/>
    </source>
</evidence>
<evidence type="ECO:0000313" key="3">
    <source>
        <dbReference type="Proteomes" id="UP000036403"/>
    </source>
</evidence>
<proteinExistence type="predicted"/>
<feature type="non-terminal residue" evidence="2">
    <location>
        <position position="196"/>
    </location>
</feature>
<accession>A0A0J7K464</accession>
<feature type="region of interest" description="Disordered" evidence="1">
    <location>
        <begin position="1"/>
        <end position="51"/>
    </location>
</feature>
<evidence type="ECO:0000313" key="2">
    <source>
        <dbReference type="EMBL" id="KMQ84981.1"/>
    </source>
</evidence>
<dbReference type="OrthoDB" id="7480986at2759"/>
<sequence>MDQNQQQIQTIDKTEKEIITPGGSPGIVLETPPSKETGLKDSGGGQPLFCKDKDALEKSSHSSNLKQLTLQKGLLLSNLRPRSSLSVLSLSDTRNNDDNHKSILGKTISTINSWQDNKTPKKKRNRIELASPAKNSEKRNRTSKIQYSVPVQNRFQILEDTDQDATSKQVIRPKPEPIFVTGVNKIPELKLTLNKI</sequence>
<organism evidence="2 3">
    <name type="scientific">Lasius niger</name>
    <name type="common">Black garden ant</name>
    <dbReference type="NCBI Taxonomy" id="67767"/>
    <lineage>
        <taxon>Eukaryota</taxon>
        <taxon>Metazoa</taxon>
        <taxon>Ecdysozoa</taxon>
        <taxon>Arthropoda</taxon>
        <taxon>Hexapoda</taxon>
        <taxon>Insecta</taxon>
        <taxon>Pterygota</taxon>
        <taxon>Neoptera</taxon>
        <taxon>Endopterygota</taxon>
        <taxon>Hymenoptera</taxon>
        <taxon>Apocrita</taxon>
        <taxon>Aculeata</taxon>
        <taxon>Formicoidea</taxon>
        <taxon>Formicidae</taxon>
        <taxon>Formicinae</taxon>
        <taxon>Lasius</taxon>
        <taxon>Lasius</taxon>
    </lineage>
</organism>
<dbReference type="EMBL" id="LBMM01014960">
    <property type="protein sequence ID" value="KMQ84981.1"/>
    <property type="molecule type" value="Genomic_DNA"/>
</dbReference>
<keyword evidence="3" id="KW-1185">Reference proteome</keyword>
<dbReference type="PaxDb" id="67767-A0A0J7K464"/>
<dbReference type="AlphaFoldDB" id="A0A0J7K464"/>
<gene>
    <name evidence="2" type="ORF">RF55_16781</name>
</gene>